<dbReference type="OrthoDB" id="192832at2759"/>
<reference evidence="8" key="1">
    <citation type="journal article" date="2020" name="Stud. Mycol.">
        <title>101 Dothideomycetes genomes: a test case for predicting lifestyles and emergence of pathogens.</title>
        <authorList>
            <person name="Haridas S."/>
            <person name="Albert R."/>
            <person name="Binder M."/>
            <person name="Bloem J."/>
            <person name="Labutti K."/>
            <person name="Salamov A."/>
            <person name="Andreopoulos B."/>
            <person name="Baker S."/>
            <person name="Barry K."/>
            <person name="Bills G."/>
            <person name="Bluhm B."/>
            <person name="Cannon C."/>
            <person name="Castanera R."/>
            <person name="Culley D."/>
            <person name="Daum C."/>
            <person name="Ezra D."/>
            <person name="Gonzalez J."/>
            <person name="Henrissat B."/>
            <person name="Kuo A."/>
            <person name="Liang C."/>
            <person name="Lipzen A."/>
            <person name="Lutzoni F."/>
            <person name="Magnuson J."/>
            <person name="Mondo S."/>
            <person name="Nolan M."/>
            <person name="Ohm R."/>
            <person name="Pangilinan J."/>
            <person name="Park H.-J."/>
            <person name="Ramirez L."/>
            <person name="Alfaro M."/>
            <person name="Sun H."/>
            <person name="Tritt A."/>
            <person name="Yoshinaga Y."/>
            <person name="Zwiers L.-H."/>
            <person name="Turgeon B."/>
            <person name="Goodwin S."/>
            <person name="Spatafora J."/>
            <person name="Crous P."/>
            <person name="Grigoriev I."/>
        </authorList>
    </citation>
    <scope>NUCLEOTIDE SEQUENCE</scope>
    <source>
        <strain evidence="8">CBS 130266</strain>
    </source>
</reference>
<dbReference type="EC" id="3.2.1.6" evidence="3"/>
<keyword evidence="5" id="KW-0326">Glycosidase</keyword>
<sequence length="345" mass="37775">MSSYRTILSLIIFFSFGSADGYNLVDDYTVSNFFDMFTFYTGGDPTNGHVQYVNRNTASTNGYISTNPSSVYMGVDHAGLYPRGGPGRPSVRLISNHVYTHGLFILDLSHMPTGCGTWPAFWTLGPNWPTNGEIDIIEGVNLDQVNHMTLHSTPNCTIAGSGMIGRLETNNCAYYPGHNVGCGISAPPASNSYGDPFNLNGGGVYATEWTSANIKVWFFPRGSVPDTIVNSDASPDITQFGLPTAIFQGSCNFDEKFANHQIILNTDFCGDYAGNAYSSSSCPLTQGFSSWDSCVTFVGNNPQNFTEAYWSINSLRVYQNDAICWGSSRTERIACRHVYSMYQPV</sequence>
<name>A0A9P4TSG8_9PEZI</name>
<dbReference type="PANTHER" id="PTHR10963:SF24">
    <property type="entry name" value="GLYCOSIDASE C21B10.07-RELATED"/>
    <property type="match status" value="1"/>
</dbReference>
<comment type="similarity">
    <text evidence="2">Belongs to the glycosyl hydrolase 16 family.</text>
</comment>
<dbReference type="Pfam" id="PF26113">
    <property type="entry name" value="GH16_XgeA"/>
    <property type="match status" value="1"/>
</dbReference>
<keyword evidence="9" id="KW-1185">Reference proteome</keyword>
<feature type="chain" id="PRO_5040373094" description="endo-1,3(4)-beta-glucanase" evidence="6">
    <location>
        <begin position="22"/>
        <end position="345"/>
    </location>
</feature>
<evidence type="ECO:0000313" key="9">
    <source>
        <dbReference type="Proteomes" id="UP000800235"/>
    </source>
</evidence>
<dbReference type="AlphaFoldDB" id="A0A9P4TSG8"/>
<feature type="domain" description="GH16" evidence="7">
    <location>
        <begin position="2"/>
        <end position="323"/>
    </location>
</feature>
<evidence type="ECO:0000256" key="1">
    <source>
        <dbReference type="ARBA" id="ARBA00000124"/>
    </source>
</evidence>
<dbReference type="EMBL" id="MU007162">
    <property type="protein sequence ID" value="KAF2416327.1"/>
    <property type="molecule type" value="Genomic_DNA"/>
</dbReference>
<keyword evidence="4" id="KW-0378">Hydrolase</keyword>
<dbReference type="PANTHER" id="PTHR10963">
    <property type="entry name" value="GLYCOSYL HYDROLASE-RELATED"/>
    <property type="match status" value="1"/>
</dbReference>
<dbReference type="InterPro" id="IPR050546">
    <property type="entry name" value="Glycosyl_Hydrlase_16"/>
</dbReference>
<evidence type="ECO:0000256" key="3">
    <source>
        <dbReference type="ARBA" id="ARBA00012599"/>
    </source>
</evidence>
<dbReference type="InterPro" id="IPR013320">
    <property type="entry name" value="ConA-like_dom_sf"/>
</dbReference>
<evidence type="ECO:0000256" key="6">
    <source>
        <dbReference type="SAM" id="SignalP"/>
    </source>
</evidence>
<dbReference type="Gene3D" id="2.60.120.200">
    <property type="match status" value="1"/>
</dbReference>
<dbReference type="GO" id="GO:0052861">
    <property type="term" value="F:endo-1,3(4)-beta-glucanase activity"/>
    <property type="evidence" value="ECO:0007669"/>
    <property type="project" value="UniProtKB-EC"/>
</dbReference>
<gene>
    <name evidence="8" type="ORF">EJ08DRAFT_673761</name>
</gene>
<dbReference type="CDD" id="cd02181">
    <property type="entry name" value="GH16_fungal_Lam16A_glucanase"/>
    <property type="match status" value="1"/>
</dbReference>
<dbReference type="SUPFAM" id="SSF49899">
    <property type="entry name" value="Concanavalin A-like lectins/glucanases"/>
    <property type="match status" value="1"/>
</dbReference>
<evidence type="ECO:0000256" key="2">
    <source>
        <dbReference type="ARBA" id="ARBA00006865"/>
    </source>
</evidence>
<evidence type="ECO:0000256" key="4">
    <source>
        <dbReference type="ARBA" id="ARBA00022801"/>
    </source>
</evidence>
<evidence type="ECO:0000313" key="8">
    <source>
        <dbReference type="EMBL" id="KAF2416327.1"/>
    </source>
</evidence>
<dbReference type="GO" id="GO:0009251">
    <property type="term" value="P:glucan catabolic process"/>
    <property type="evidence" value="ECO:0007669"/>
    <property type="project" value="TreeGrafter"/>
</dbReference>
<dbReference type="FunFam" id="2.60.120.200:FF:000114">
    <property type="entry name" value="Probable endo-1,3(4)-beta-glucanase NFIA_089530"/>
    <property type="match status" value="1"/>
</dbReference>
<comment type="catalytic activity">
    <reaction evidence="1">
        <text>Endohydrolysis of (1-&gt;3)- or (1-&gt;4)-linkages in beta-D-glucans when the glucose residue whose reducing group is involved in the linkage to be hydrolyzed is itself substituted at C-3.</text>
        <dbReference type="EC" id="3.2.1.6"/>
    </reaction>
</comment>
<dbReference type="PROSITE" id="PS51762">
    <property type="entry name" value="GH16_2"/>
    <property type="match status" value="1"/>
</dbReference>
<comment type="caution">
    <text evidence="8">The sequence shown here is derived from an EMBL/GenBank/DDBJ whole genome shotgun (WGS) entry which is preliminary data.</text>
</comment>
<dbReference type="Proteomes" id="UP000800235">
    <property type="component" value="Unassembled WGS sequence"/>
</dbReference>
<proteinExistence type="inferred from homology"/>
<organism evidence="8 9">
    <name type="scientific">Tothia fuscella</name>
    <dbReference type="NCBI Taxonomy" id="1048955"/>
    <lineage>
        <taxon>Eukaryota</taxon>
        <taxon>Fungi</taxon>
        <taxon>Dikarya</taxon>
        <taxon>Ascomycota</taxon>
        <taxon>Pezizomycotina</taxon>
        <taxon>Dothideomycetes</taxon>
        <taxon>Pleosporomycetidae</taxon>
        <taxon>Venturiales</taxon>
        <taxon>Cylindrosympodiaceae</taxon>
        <taxon>Tothia</taxon>
    </lineage>
</organism>
<evidence type="ECO:0000259" key="7">
    <source>
        <dbReference type="PROSITE" id="PS51762"/>
    </source>
</evidence>
<keyword evidence="6" id="KW-0732">Signal</keyword>
<accession>A0A9P4TSG8</accession>
<protein>
    <recommendedName>
        <fullName evidence="3">endo-1,3(4)-beta-glucanase</fullName>
        <ecNumber evidence="3">3.2.1.6</ecNumber>
    </recommendedName>
</protein>
<dbReference type="InterPro" id="IPR000757">
    <property type="entry name" value="Beta-glucanase-like"/>
</dbReference>
<evidence type="ECO:0000256" key="5">
    <source>
        <dbReference type="ARBA" id="ARBA00023295"/>
    </source>
</evidence>
<feature type="signal peptide" evidence="6">
    <location>
        <begin position="1"/>
        <end position="21"/>
    </location>
</feature>